<sequence>MSRTLAVILGGAAGALALVTIVILLVWLCVSRSRSISRTSETGSSDPSSQVVRNVGIELSLRDARRFQMEELYMATKNFSDKNLIGVGKFGEVYKGLLQDGMLVAIKKRPGAPTQEFVNEHRNIVILLGYCQENDQQLLVYEYIPNGSVSNHIYGSSQESSEKLEFKHRLSIALGAAKGLAHLHSLSPRLIHKNFKTANVLVDENFIAKVADAGLRNFLGRSTEIAGPSSGMAADEIFMAPEVKEFRRYSDKGDVYSYGVFLLELVTGREASGLALGSDQNWVEWVQNRSNLSDVSTIVDLRLRSNFTAEVMVEFVQLIIRCVDPSSERRPSMSYVEMELNRIYDKEVSLTIVMGEKTPTVTLGSQLFRASQ</sequence>
<evidence type="ECO:0000256" key="13">
    <source>
        <dbReference type="SAM" id="Phobius"/>
    </source>
</evidence>
<evidence type="ECO:0000256" key="12">
    <source>
        <dbReference type="PROSITE-ProRule" id="PRU10141"/>
    </source>
</evidence>
<proteinExistence type="predicted"/>
<evidence type="ECO:0000256" key="11">
    <source>
        <dbReference type="ARBA" id="ARBA00048679"/>
    </source>
</evidence>
<protein>
    <recommendedName>
        <fullName evidence="2">non-specific serine/threonine protein kinase</fullName>
        <ecNumber evidence="2">2.7.11.1</ecNumber>
    </recommendedName>
</protein>
<dbReference type="SUPFAM" id="SSF56112">
    <property type="entry name" value="Protein kinase-like (PK-like)"/>
    <property type="match status" value="1"/>
</dbReference>
<keyword evidence="7 12" id="KW-0067">ATP-binding</keyword>
<keyword evidence="3" id="KW-0723">Serine/threonine-protein kinase</keyword>
<reference evidence="15" key="1">
    <citation type="submission" date="2021-01" db="UniProtKB">
        <authorList>
            <consortium name="EnsemblPlants"/>
        </authorList>
    </citation>
    <scope>IDENTIFICATION</scope>
</reference>
<dbReference type="Gene3D" id="1.10.510.10">
    <property type="entry name" value="Transferase(Phosphotransferase) domain 1"/>
    <property type="match status" value="1"/>
</dbReference>
<keyword evidence="3" id="KW-0418">Kinase</keyword>
<keyword evidence="16" id="KW-1185">Reference proteome</keyword>
<dbReference type="AlphaFoldDB" id="A0A7N0UQ29"/>
<dbReference type="PROSITE" id="PS00107">
    <property type="entry name" value="PROTEIN_KINASE_ATP"/>
    <property type="match status" value="1"/>
</dbReference>
<dbReference type="EC" id="2.7.11.1" evidence="2"/>
<dbReference type="Gene3D" id="3.30.200.20">
    <property type="entry name" value="Phosphorylase Kinase, domain 1"/>
    <property type="match status" value="1"/>
</dbReference>
<name>A0A7N0UQ29_KALFE</name>
<evidence type="ECO:0000256" key="10">
    <source>
        <dbReference type="ARBA" id="ARBA00047899"/>
    </source>
</evidence>
<keyword evidence="9 13" id="KW-0472">Membrane</keyword>
<accession>A0A7N0UQ29</accession>
<dbReference type="EnsemblPlants" id="Kaladp0080s0038.2.v1.1">
    <property type="protein sequence ID" value="Kaladp0080s0038.2.v1.1"/>
    <property type="gene ID" value="Kaladp0080s0038.v1.1"/>
</dbReference>
<comment type="catalytic activity">
    <reaction evidence="10">
        <text>L-threonyl-[protein] + ATP = O-phospho-L-threonyl-[protein] + ADP + H(+)</text>
        <dbReference type="Rhea" id="RHEA:46608"/>
        <dbReference type="Rhea" id="RHEA-COMP:11060"/>
        <dbReference type="Rhea" id="RHEA-COMP:11605"/>
        <dbReference type="ChEBI" id="CHEBI:15378"/>
        <dbReference type="ChEBI" id="CHEBI:30013"/>
        <dbReference type="ChEBI" id="CHEBI:30616"/>
        <dbReference type="ChEBI" id="CHEBI:61977"/>
        <dbReference type="ChEBI" id="CHEBI:456216"/>
        <dbReference type="EC" id="2.7.11.1"/>
    </reaction>
</comment>
<dbReference type="InterPro" id="IPR000719">
    <property type="entry name" value="Prot_kinase_dom"/>
</dbReference>
<feature type="domain" description="Protein kinase" evidence="14">
    <location>
        <begin position="79"/>
        <end position="344"/>
    </location>
</feature>
<keyword evidence="8 13" id="KW-1133">Transmembrane helix</keyword>
<evidence type="ECO:0000256" key="8">
    <source>
        <dbReference type="ARBA" id="ARBA00022989"/>
    </source>
</evidence>
<evidence type="ECO:0000256" key="1">
    <source>
        <dbReference type="ARBA" id="ARBA00004162"/>
    </source>
</evidence>
<dbReference type="PROSITE" id="PS50011">
    <property type="entry name" value="PROTEIN_KINASE_DOM"/>
    <property type="match status" value="1"/>
</dbReference>
<dbReference type="PANTHER" id="PTHR47982:SF20">
    <property type="entry name" value="NON-SPECIFIC SERINE_THREONINE PROTEIN KINASE"/>
    <property type="match status" value="1"/>
</dbReference>
<dbReference type="InterPro" id="IPR011009">
    <property type="entry name" value="Kinase-like_dom_sf"/>
</dbReference>
<evidence type="ECO:0000256" key="5">
    <source>
        <dbReference type="ARBA" id="ARBA00022692"/>
    </source>
</evidence>
<dbReference type="InterPro" id="IPR047117">
    <property type="entry name" value="PERK1-13-like"/>
</dbReference>
<dbReference type="InterPro" id="IPR017441">
    <property type="entry name" value="Protein_kinase_ATP_BS"/>
</dbReference>
<dbReference type="FunFam" id="1.10.510.10:FF:000430">
    <property type="entry name" value="Protein kinase superfamily protein"/>
    <property type="match status" value="1"/>
</dbReference>
<comment type="catalytic activity">
    <reaction evidence="11">
        <text>L-seryl-[protein] + ATP = O-phospho-L-seryl-[protein] + ADP + H(+)</text>
        <dbReference type="Rhea" id="RHEA:17989"/>
        <dbReference type="Rhea" id="RHEA-COMP:9863"/>
        <dbReference type="Rhea" id="RHEA-COMP:11604"/>
        <dbReference type="ChEBI" id="CHEBI:15378"/>
        <dbReference type="ChEBI" id="CHEBI:29999"/>
        <dbReference type="ChEBI" id="CHEBI:30616"/>
        <dbReference type="ChEBI" id="CHEBI:83421"/>
        <dbReference type="ChEBI" id="CHEBI:456216"/>
        <dbReference type="EC" id="2.7.11.1"/>
    </reaction>
</comment>
<organism evidence="15 16">
    <name type="scientific">Kalanchoe fedtschenkoi</name>
    <name type="common">Lavender scallops</name>
    <name type="synonym">South American air plant</name>
    <dbReference type="NCBI Taxonomy" id="63787"/>
    <lineage>
        <taxon>Eukaryota</taxon>
        <taxon>Viridiplantae</taxon>
        <taxon>Streptophyta</taxon>
        <taxon>Embryophyta</taxon>
        <taxon>Tracheophyta</taxon>
        <taxon>Spermatophyta</taxon>
        <taxon>Magnoliopsida</taxon>
        <taxon>eudicotyledons</taxon>
        <taxon>Gunneridae</taxon>
        <taxon>Pentapetalae</taxon>
        <taxon>Saxifragales</taxon>
        <taxon>Crassulaceae</taxon>
        <taxon>Kalanchoe</taxon>
    </lineage>
</organism>
<keyword evidence="6 12" id="KW-0547">Nucleotide-binding</keyword>
<dbReference type="InterPro" id="IPR001245">
    <property type="entry name" value="Ser-Thr/Tyr_kinase_cat_dom"/>
</dbReference>
<evidence type="ECO:0000313" key="15">
    <source>
        <dbReference type="EnsemblPlants" id="Kaladp0080s0038.2.v1.1"/>
    </source>
</evidence>
<evidence type="ECO:0000256" key="3">
    <source>
        <dbReference type="ARBA" id="ARBA00022527"/>
    </source>
</evidence>
<dbReference type="GO" id="GO:0005524">
    <property type="term" value="F:ATP binding"/>
    <property type="evidence" value="ECO:0007669"/>
    <property type="project" value="UniProtKB-UniRule"/>
</dbReference>
<evidence type="ECO:0000313" key="16">
    <source>
        <dbReference type="Proteomes" id="UP000594263"/>
    </source>
</evidence>
<dbReference type="GO" id="GO:0004674">
    <property type="term" value="F:protein serine/threonine kinase activity"/>
    <property type="evidence" value="ECO:0007669"/>
    <property type="project" value="UniProtKB-KW"/>
</dbReference>
<dbReference type="GO" id="GO:0005886">
    <property type="term" value="C:plasma membrane"/>
    <property type="evidence" value="ECO:0007669"/>
    <property type="project" value="UniProtKB-SubCell"/>
</dbReference>
<evidence type="ECO:0000259" key="14">
    <source>
        <dbReference type="PROSITE" id="PS50011"/>
    </source>
</evidence>
<evidence type="ECO:0000256" key="9">
    <source>
        <dbReference type="ARBA" id="ARBA00023136"/>
    </source>
</evidence>
<keyword evidence="4" id="KW-0808">Transferase</keyword>
<feature type="transmembrane region" description="Helical" evidence="13">
    <location>
        <begin position="6"/>
        <end position="30"/>
    </location>
</feature>
<dbReference type="Pfam" id="PF07714">
    <property type="entry name" value="PK_Tyr_Ser-Thr"/>
    <property type="match status" value="1"/>
</dbReference>
<evidence type="ECO:0000256" key="7">
    <source>
        <dbReference type="ARBA" id="ARBA00022840"/>
    </source>
</evidence>
<dbReference type="PANTHER" id="PTHR47982">
    <property type="entry name" value="PROLINE-RICH RECEPTOR-LIKE PROTEIN KINASE PERK4"/>
    <property type="match status" value="1"/>
</dbReference>
<evidence type="ECO:0000256" key="4">
    <source>
        <dbReference type="ARBA" id="ARBA00022679"/>
    </source>
</evidence>
<evidence type="ECO:0000256" key="2">
    <source>
        <dbReference type="ARBA" id="ARBA00012513"/>
    </source>
</evidence>
<comment type="subcellular location">
    <subcellularLocation>
        <location evidence="1">Cell membrane</location>
        <topology evidence="1">Single-pass membrane protein</topology>
    </subcellularLocation>
</comment>
<dbReference type="Gramene" id="Kaladp0080s0038.2.v1.1">
    <property type="protein sequence ID" value="Kaladp0080s0038.2.v1.1"/>
    <property type="gene ID" value="Kaladp0080s0038.v1.1"/>
</dbReference>
<keyword evidence="5 13" id="KW-0812">Transmembrane</keyword>
<dbReference type="Proteomes" id="UP000594263">
    <property type="component" value="Unplaced"/>
</dbReference>
<evidence type="ECO:0000256" key="6">
    <source>
        <dbReference type="ARBA" id="ARBA00022741"/>
    </source>
</evidence>
<feature type="binding site" evidence="12">
    <location>
        <position position="108"/>
    </location>
    <ligand>
        <name>ATP</name>
        <dbReference type="ChEBI" id="CHEBI:30616"/>
    </ligand>
</feature>